<keyword evidence="1" id="KW-0812">Transmembrane</keyword>
<dbReference type="SUPFAM" id="SSF52047">
    <property type="entry name" value="RNI-like"/>
    <property type="match status" value="1"/>
</dbReference>
<comment type="caution">
    <text evidence="3">The sequence shown here is derived from an EMBL/GenBank/DDBJ whole genome shotgun (WGS) entry which is preliminary data.</text>
</comment>
<keyword evidence="1" id="KW-1133">Transmembrane helix</keyword>
<feature type="transmembrane region" description="Helical" evidence="1">
    <location>
        <begin position="33"/>
        <end position="51"/>
    </location>
</feature>
<dbReference type="PANTHER" id="PTHR35889:SF3">
    <property type="entry name" value="F-BOX DOMAIN-CONTAINING PROTEIN"/>
    <property type="match status" value="1"/>
</dbReference>
<evidence type="ECO:0000313" key="4">
    <source>
        <dbReference type="Proteomes" id="UP000632339"/>
    </source>
</evidence>
<gene>
    <name evidence="3" type="ORF">GCM10010967_24200</name>
</gene>
<dbReference type="Proteomes" id="UP000632339">
    <property type="component" value="Unassembled WGS sequence"/>
</dbReference>
<dbReference type="EMBL" id="BMLI01000001">
    <property type="protein sequence ID" value="GGM90368.1"/>
    <property type="molecule type" value="Genomic_DNA"/>
</dbReference>
<dbReference type="Pfam" id="PF07635">
    <property type="entry name" value="PSCyt1"/>
    <property type="match status" value="1"/>
</dbReference>
<keyword evidence="4" id="KW-1185">Reference proteome</keyword>
<dbReference type="PANTHER" id="PTHR35889">
    <property type="entry name" value="CYCLOINULO-OLIGOSACCHARIDE FRUCTANOTRANSFERASE-RELATED"/>
    <property type="match status" value="1"/>
</dbReference>
<name>A0ABQ2HUG1_9BACT</name>
<dbReference type="Gene3D" id="3.80.10.10">
    <property type="entry name" value="Ribonuclease Inhibitor"/>
    <property type="match status" value="1"/>
</dbReference>
<feature type="transmembrane region" description="Helical" evidence="1">
    <location>
        <begin position="6"/>
        <end position="21"/>
    </location>
</feature>
<accession>A0ABQ2HUG1</accession>
<evidence type="ECO:0000313" key="3">
    <source>
        <dbReference type="EMBL" id="GGM90368.1"/>
    </source>
</evidence>
<dbReference type="InterPro" id="IPR032675">
    <property type="entry name" value="LRR_dom_sf"/>
</dbReference>
<reference evidence="4" key="1">
    <citation type="journal article" date="2019" name="Int. J. Syst. Evol. Microbiol.">
        <title>The Global Catalogue of Microorganisms (GCM) 10K type strain sequencing project: providing services to taxonomists for standard genome sequencing and annotation.</title>
        <authorList>
            <consortium name="The Broad Institute Genomics Platform"/>
            <consortium name="The Broad Institute Genome Sequencing Center for Infectious Disease"/>
            <person name="Wu L."/>
            <person name="Ma J."/>
        </authorList>
    </citation>
    <scope>NUCLEOTIDE SEQUENCE [LARGE SCALE GENOMIC DNA]</scope>
    <source>
        <strain evidence="4">CGMCC 1.6375</strain>
    </source>
</reference>
<sequence length="394" mass="43932">MGLHKWFGIALAVLAAGFYLVKKLQFEFKYSQLFFVSAFMALLTATGHYGGALTHGEDFLKEPVMAMVYKKSDDVTRKPITDIDQALVYKDLVEPVLERKCFQCHNAQKKKGDLRLDTPELLLRGGEHGKVLVAGKTSESELFKRLLLPEEDPKRMPPKGKIQLNEQEIALLHWWIQTGGSIDKQVGTLPKDERIKTVLAGMQDGRGSQTREIVSHEKGEFLAEKIPKPHDEDLAALVKIHVAVDLIGPENGWVSINAVNHSDFDDQDAQSLLPLRKQAVWLKLNDTRVTDGALQTIGQLTNLTRLNLENTVTGDAGVKNLAPLAQLQYLNLVGTEVTDAGLEALKTHKQLKRLYLWQSKVTLAGIENLRKALPDCEINFGEVLEKNLTSTNSK</sequence>
<evidence type="ECO:0000259" key="2">
    <source>
        <dbReference type="Pfam" id="PF07635"/>
    </source>
</evidence>
<dbReference type="InterPro" id="IPR036909">
    <property type="entry name" value="Cyt_c-like_dom_sf"/>
</dbReference>
<keyword evidence="1" id="KW-0472">Membrane</keyword>
<organism evidence="3 4">
    <name type="scientific">Dyadobacter beijingensis</name>
    <dbReference type="NCBI Taxonomy" id="365489"/>
    <lineage>
        <taxon>Bacteria</taxon>
        <taxon>Pseudomonadati</taxon>
        <taxon>Bacteroidota</taxon>
        <taxon>Cytophagia</taxon>
        <taxon>Cytophagales</taxon>
        <taxon>Spirosomataceae</taxon>
        <taxon>Dyadobacter</taxon>
    </lineage>
</organism>
<dbReference type="SUPFAM" id="SSF46626">
    <property type="entry name" value="Cytochrome c"/>
    <property type="match status" value="1"/>
</dbReference>
<evidence type="ECO:0000256" key="1">
    <source>
        <dbReference type="SAM" id="Phobius"/>
    </source>
</evidence>
<proteinExistence type="predicted"/>
<feature type="domain" description="Cytochrome C Planctomycete-type" evidence="2">
    <location>
        <begin position="101"/>
        <end position="160"/>
    </location>
</feature>
<dbReference type="InterPro" id="IPR011429">
    <property type="entry name" value="Cyt_c_Planctomycete-type"/>
</dbReference>
<protein>
    <recommendedName>
        <fullName evidence="2">Cytochrome C Planctomycete-type domain-containing protein</fullName>
    </recommendedName>
</protein>